<name>A0A8J2J156_9HEXA</name>
<evidence type="ECO:0000313" key="3">
    <source>
        <dbReference type="EMBL" id="CAG7655488.1"/>
    </source>
</evidence>
<keyword evidence="1" id="KW-0175">Coiled coil</keyword>
<evidence type="ECO:0000313" key="4">
    <source>
        <dbReference type="Proteomes" id="UP000708208"/>
    </source>
</evidence>
<evidence type="ECO:0000256" key="2">
    <source>
        <dbReference type="SAM" id="MobiDB-lite"/>
    </source>
</evidence>
<accession>A0A8J2J156</accession>
<gene>
    <name evidence="3" type="ORF">AFUS01_LOCUS917</name>
</gene>
<feature type="compositionally biased region" description="Polar residues" evidence="2">
    <location>
        <begin position="342"/>
        <end position="367"/>
    </location>
</feature>
<feature type="coiled-coil region" evidence="1">
    <location>
        <begin position="12"/>
        <end position="221"/>
    </location>
</feature>
<protein>
    <submittedName>
        <fullName evidence="3">Uncharacterized protein</fullName>
    </submittedName>
</protein>
<dbReference type="EMBL" id="CAJVCH010004934">
    <property type="protein sequence ID" value="CAG7655488.1"/>
    <property type="molecule type" value="Genomic_DNA"/>
</dbReference>
<dbReference type="Proteomes" id="UP000708208">
    <property type="component" value="Unassembled WGS sequence"/>
</dbReference>
<organism evidence="3 4">
    <name type="scientific">Allacma fusca</name>
    <dbReference type="NCBI Taxonomy" id="39272"/>
    <lineage>
        <taxon>Eukaryota</taxon>
        <taxon>Metazoa</taxon>
        <taxon>Ecdysozoa</taxon>
        <taxon>Arthropoda</taxon>
        <taxon>Hexapoda</taxon>
        <taxon>Collembola</taxon>
        <taxon>Symphypleona</taxon>
        <taxon>Sminthuridae</taxon>
        <taxon>Allacma</taxon>
    </lineage>
</organism>
<proteinExistence type="predicted"/>
<dbReference type="AlphaFoldDB" id="A0A8J2J156"/>
<evidence type="ECO:0000256" key="1">
    <source>
        <dbReference type="SAM" id="Coils"/>
    </source>
</evidence>
<feature type="region of interest" description="Disordered" evidence="2">
    <location>
        <begin position="340"/>
        <end position="367"/>
    </location>
</feature>
<feature type="coiled-coil region" evidence="1">
    <location>
        <begin position="254"/>
        <end position="317"/>
    </location>
</feature>
<sequence>MSDPVSPKSLEIEGYKEKIYRLELKLKSCRDEHVTEVEFYKEEADSHLKTITQLEKVRADLTCQLKAVKSKFEECQADLMDKSQEVEELKVELEKQIKCNLKSSNIPIELPSNCKEVEIYKAANEELKAKIKNLEATLLSQTHAINTKDEEIKDYKRMTEELKESVQTIQSNDNKNLDDHRRGNSLFSELDSRRVRVEEELLRLRERVKTLQEDKMNLQIKLDKGDHKSSVILTQLQAVQKSQDNVNSEISKWHSEKLRVVDRLTQRLEKLRDEYQTKLIKISNNVDPTDFRLTEERDQLLLQNISLNKEILQLKRDIKCLQHFKVESETSQIIKSVHAGKGNTTTDSNLTKNDLMTTDPSQNCKQQ</sequence>
<comment type="caution">
    <text evidence="3">The sequence shown here is derived from an EMBL/GenBank/DDBJ whole genome shotgun (WGS) entry which is preliminary data.</text>
</comment>
<reference evidence="3" key="1">
    <citation type="submission" date="2021-06" db="EMBL/GenBank/DDBJ databases">
        <authorList>
            <person name="Hodson N. C."/>
            <person name="Mongue J. A."/>
            <person name="Jaron S. K."/>
        </authorList>
    </citation>
    <scope>NUCLEOTIDE SEQUENCE</scope>
</reference>
<keyword evidence="4" id="KW-1185">Reference proteome</keyword>